<dbReference type="Proteomes" id="UP000626109">
    <property type="component" value="Unassembled WGS sequence"/>
</dbReference>
<evidence type="ECO:0000313" key="3">
    <source>
        <dbReference type="Proteomes" id="UP000626109"/>
    </source>
</evidence>
<sequence>MTRRFQCYFCLLAMAVSGADYGYDASATPLLCSRRFHMQWLPRLRHWRSAGGTYGAAEVVTLSEWCAQNASLPLAAGARMEECPQGLAALVGLCFESVSAASSSRESGGEALSFLTALLEEGRSALDRWGKLARGSLNYEAMPKVTRPEVSAAEVAANLDAWEADPKSFRWFRLPLPQVRPSRSGAFGASSPSLALSKDFVDLERLARKYSAPPAADHQRWALTAQSCTGGDANCDNHCYTPAYAEELAPLRKKSALRVVQIGVCLGQSLAMWAEFFPLATVQGIDINPSAMHLPMLAAQGLSDLDLKRISVLEADATIPNVLEHLRDQPLADLIIDDASHKPQ</sequence>
<proteinExistence type="predicted"/>
<evidence type="ECO:0008006" key="4">
    <source>
        <dbReference type="Google" id="ProtNLM"/>
    </source>
</evidence>
<protein>
    <recommendedName>
        <fullName evidence="4">Methyltransferase domain-containing protein</fullName>
    </recommendedName>
</protein>
<feature type="non-terminal residue" evidence="2">
    <location>
        <position position="344"/>
    </location>
</feature>
<reference evidence="2" key="1">
    <citation type="submission" date="2021-02" db="EMBL/GenBank/DDBJ databases">
        <authorList>
            <person name="Dougan E. K."/>
            <person name="Rhodes N."/>
            <person name="Thang M."/>
            <person name="Chan C."/>
        </authorList>
    </citation>
    <scope>NUCLEOTIDE SEQUENCE</scope>
</reference>
<accession>A0A813KMY3</accession>
<dbReference type="InterPro" id="IPR029063">
    <property type="entry name" value="SAM-dependent_MTases_sf"/>
</dbReference>
<dbReference type="Gene3D" id="3.40.50.150">
    <property type="entry name" value="Vaccinia Virus protein VP39"/>
    <property type="match status" value="1"/>
</dbReference>
<name>A0A813KMY3_POLGL</name>
<gene>
    <name evidence="2" type="ORF">PGLA2088_LOCUS36292</name>
</gene>
<evidence type="ECO:0000256" key="1">
    <source>
        <dbReference type="SAM" id="SignalP"/>
    </source>
</evidence>
<feature type="chain" id="PRO_5032671140" description="Methyltransferase domain-containing protein" evidence="1">
    <location>
        <begin position="19"/>
        <end position="344"/>
    </location>
</feature>
<dbReference type="SUPFAM" id="SSF53335">
    <property type="entry name" value="S-adenosyl-L-methionine-dependent methyltransferases"/>
    <property type="match status" value="1"/>
</dbReference>
<evidence type="ECO:0000313" key="2">
    <source>
        <dbReference type="EMBL" id="CAE8711068.1"/>
    </source>
</evidence>
<keyword evidence="1" id="KW-0732">Signal</keyword>
<dbReference type="EMBL" id="CAJNNW010032102">
    <property type="protein sequence ID" value="CAE8711068.1"/>
    <property type="molecule type" value="Genomic_DNA"/>
</dbReference>
<feature type="signal peptide" evidence="1">
    <location>
        <begin position="1"/>
        <end position="18"/>
    </location>
</feature>
<organism evidence="2 3">
    <name type="scientific">Polarella glacialis</name>
    <name type="common">Dinoflagellate</name>
    <dbReference type="NCBI Taxonomy" id="89957"/>
    <lineage>
        <taxon>Eukaryota</taxon>
        <taxon>Sar</taxon>
        <taxon>Alveolata</taxon>
        <taxon>Dinophyceae</taxon>
        <taxon>Suessiales</taxon>
        <taxon>Suessiaceae</taxon>
        <taxon>Polarella</taxon>
    </lineage>
</organism>
<comment type="caution">
    <text evidence="2">The sequence shown here is derived from an EMBL/GenBank/DDBJ whole genome shotgun (WGS) entry which is preliminary data.</text>
</comment>
<dbReference type="AlphaFoldDB" id="A0A813KMY3"/>